<dbReference type="PROSITE" id="PS00455">
    <property type="entry name" value="AMP_BINDING"/>
    <property type="match status" value="1"/>
</dbReference>
<protein>
    <submittedName>
        <fullName evidence="5">Long-chain acyl-CoA synthetase</fullName>
        <ecNumber evidence="5">6.2.1.3</ecNumber>
    </submittedName>
</protein>
<dbReference type="GO" id="GO:0016020">
    <property type="term" value="C:membrane"/>
    <property type="evidence" value="ECO:0007669"/>
    <property type="project" value="TreeGrafter"/>
</dbReference>
<evidence type="ECO:0000313" key="5">
    <source>
        <dbReference type="EMBL" id="MBB6480486.1"/>
    </source>
</evidence>
<feature type="domain" description="AMP-dependent synthetase/ligase" evidence="4">
    <location>
        <begin position="26"/>
        <end position="385"/>
    </location>
</feature>
<dbReference type="PANTHER" id="PTHR43272:SF33">
    <property type="entry name" value="AMP-BINDING DOMAIN-CONTAINING PROTEIN-RELATED"/>
    <property type="match status" value="1"/>
</dbReference>
<dbReference type="InterPro" id="IPR045851">
    <property type="entry name" value="AMP-bd_C_sf"/>
</dbReference>
<gene>
    <name evidence="5" type="ORF">HNR50_002149</name>
</gene>
<accession>A0A841R9P2</accession>
<dbReference type="GO" id="GO:0005524">
    <property type="term" value="F:ATP binding"/>
    <property type="evidence" value="ECO:0007669"/>
    <property type="project" value="UniProtKB-KW"/>
</dbReference>
<dbReference type="Proteomes" id="UP000587760">
    <property type="component" value="Unassembled WGS sequence"/>
</dbReference>
<evidence type="ECO:0000256" key="1">
    <source>
        <dbReference type="ARBA" id="ARBA00022741"/>
    </source>
</evidence>
<dbReference type="EC" id="6.2.1.3" evidence="5"/>
<evidence type="ECO:0000256" key="2">
    <source>
        <dbReference type="ARBA" id="ARBA00022840"/>
    </source>
</evidence>
<dbReference type="InterPro" id="IPR042099">
    <property type="entry name" value="ANL_N_sf"/>
</dbReference>
<dbReference type="InterPro" id="IPR020845">
    <property type="entry name" value="AMP-binding_CS"/>
</dbReference>
<proteinExistence type="predicted"/>
<dbReference type="PANTHER" id="PTHR43272">
    <property type="entry name" value="LONG-CHAIN-FATTY-ACID--COA LIGASE"/>
    <property type="match status" value="1"/>
</dbReference>
<dbReference type="Pfam" id="PF00501">
    <property type="entry name" value="AMP-binding"/>
    <property type="match status" value="1"/>
</dbReference>
<keyword evidence="2" id="KW-0067">ATP-binding</keyword>
<sequence length="534" mass="59807">MNMTFSQLVENHNVSDKAKAFGFLGKDFLTYGDVKSLIKSLKNELIYRGIEKGDRIALFSENQPHWGVVYLAVTSLGAVIVPILPEFASKAVVNILDHSGAKLLFASEKQRRKLEEAGLSLPVFKLEDLEPVDGNKADKTLYEKDFALEEDDLAAILYTSGTTGNSKGVMLSHRNILSNVEASYQIIAISEEDRFLSLLPLAHTYECTLGLLFPFTNGSSVTYIEGVPSPRILMDALARVKPTMILSVPLLIEKIYRSKVAGLFHSRKITSILYSLPPTRFLLNHIAGKKLLKAFGGELRFFGIGGAPLGPDVERFLKDSRFPYSIGYGLTETSPLLAGDNPSIQRFRSTGNPVFNGELRIGEPDRRTGVGEIQAKGPNIMLGYYKDEERTAEVFTEDGWFRTGDLGKMTQDGRLFIKGRKKNLILGSNGENIYPEEIESLINENEYVEESVITQKGKELVAFIYLNAEKLTADLKNMKLPTEKFEEYKASLLDRIRQEVNKHLNAGIRLSSLIEQKIPFEKTPSMKIKRYLYI</sequence>
<dbReference type="Gene3D" id="3.30.300.30">
    <property type="match status" value="1"/>
</dbReference>
<comment type="catalytic activity">
    <reaction evidence="3">
        <text>a long-chain fatty acid + ATP + CoA = a long-chain fatty acyl-CoA + AMP + diphosphate</text>
        <dbReference type="Rhea" id="RHEA:15421"/>
        <dbReference type="ChEBI" id="CHEBI:30616"/>
        <dbReference type="ChEBI" id="CHEBI:33019"/>
        <dbReference type="ChEBI" id="CHEBI:57287"/>
        <dbReference type="ChEBI" id="CHEBI:57560"/>
        <dbReference type="ChEBI" id="CHEBI:83139"/>
        <dbReference type="ChEBI" id="CHEBI:456215"/>
        <dbReference type="EC" id="6.2.1.3"/>
    </reaction>
    <physiologicalReaction direction="left-to-right" evidence="3">
        <dbReference type="Rhea" id="RHEA:15422"/>
    </physiologicalReaction>
</comment>
<keyword evidence="1" id="KW-0547">Nucleotide-binding</keyword>
<dbReference type="RefSeq" id="WP_184746745.1">
    <property type="nucleotide sequence ID" value="NZ_JACHGJ010000003.1"/>
</dbReference>
<keyword evidence="5" id="KW-0436">Ligase</keyword>
<reference evidence="5 6" key="1">
    <citation type="submission" date="2020-08" db="EMBL/GenBank/DDBJ databases">
        <title>Genomic Encyclopedia of Type Strains, Phase IV (KMG-IV): sequencing the most valuable type-strain genomes for metagenomic binning, comparative biology and taxonomic classification.</title>
        <authorList>
            <person name="Goeker M."/>
        </authorList>
    </citation>
    <scope>NUCLEOTIDE SEQUENCE [LARGE SCALE GENOMIC DNA]</scope>
    <source>
        <strain evidence="5 6">DSM 2461</strain>
    </source>
</reference>
<dbReference type="EMBL" id="JACHGJ010000003">
    <property type="protein sequence ID" value="MBB6480486.1"/>
    <property type="molecule type" value="Genomic_DNA"/>
</dbReference>
<dbReference type="Gene3D" id="3.40.50.12780">
    <property type="entry name" value="N-terminal domain of ligase-like"/>
    <property type="match status" value="1"/>
</dbReference>
<dbReference type="GO" id="GO:0004467">
    <property type="term" value="F:long-chain fatty acid-CoA ligase activity"/>
    <property type="evidence" value="ECO:0007669"/>
    <property type="project" value="UniProtKB-EC"/>
</dbReference>
<keyword evidence="6" id="KW-1185">Reference proteome</keyword>
<dbReference type="AlphaFoldDB" id="A0A841R9P2"/>
<name>A0A841R9P2_9SPIO</name>
<evidence type="ECO:0000259" key="4">
    <source>
        <dbReference type="Pfam" id="PF00501"/>
    </source>
</evidence>
<evidence type="ECO:0000256" key="3">
    <source>
        <dbReference type="ARBA" id="ARBA00024484"/>
    </source>
</evidence>
<evidence type="ECO:0000313" key="6">
    <source>
        <dbReference type="Proteomes" id="UP000587760"/>
    </source>
</evidence>
<dbReference type="SUPFAM" id="SSF56801">
    <property type="entry name" value="Acetyl-CoA synthetase-like"/>
    <property type="match status" value="1"/>
</dbReference>
<organism evidence="5 6">
    <name type="scientific">Spirochaeta isovalerica</name>
    <dbReference type="NCBI Taxonomy" id="150"/>
    <lineage>
        <taxon>Bacteria</taxon>
        <taxon>Pseudomonadati</taxon>
        <taxon>Spirochaetota</taxon>
        <taxon>Spirochaetia</taxon>
        <taxon>Spirochaetales</taxon>
        <taxon>Spirochaetaceae</taxon>
        <taxon>Spirochaeta</taxon>
    </lineage>
</organism>
<dbReference type="InterPro" id="IPR000873">
    <property type="entry name" value="AMP-dep_synth/lig_dom"/>
</dbReference>
<comment type="caution">
    <text evidence="5">The sequence shown here is derived from an EMBL/GenBank/DDBJ whole genome shotgun (WGS) entry which is preliminary data.</text>
</comment>